<organism evidence="1 2">
    <name type="scientific">Desulfonema magnum</name>
    <dbReference type="NCBI Taxonomy" id="45655"/>
    <lineage>
        <taxon>Bacteria</taxon>
        <taxon>Pseudomonadati</taxon>
        <taxon>Thermodesulfobacteriota</taxon>
        <taxon>Desulfobacteria</taxon>
        <taxon>Desulfobacterales</taxon>
        <taxon>Desulfococcaceae</taxon>
        <taxon>Desulfonema</taxon>
    </lineage>
</organism>
<proteinExistence type="predicted"/>
<evidence type="ECO:0000313" key="1">
    <source>
        <dbReference type="EMBL" id="QTA85256.1"/>
    </source>
</evidence>
<accession>A0A975GKX9</accession>
<reference evidence="1" key="1">
    <citation type="journal article" date="2021" name="Microb. Physiol.">
        <title>Proteogenomic Insights into the Physiology of Marine, Sulfate-Reducing, Filamentous Desulfonema limicola and Desulfonema magnum.</title>
        <authorList>
            <person name="Schnaars V."/>
            <person name="Wohlbrand L."/>
            <person name="Scheve S."/>
            <person name="Hinrichs C."/>
            <person name="Reinhardt R."/>
            <person name="Rabus R."/>
        </authorList>
    </citation>
    <scope>NUCLEOTIDE SEQUENCE</scope>
    <source>
        <strain evidence="1">4be13</strain>
    </source>
</reference>
<dbReference type="KEGG" id="dmm:dnm_012610"/>
<protein>
    <submittedName>
        <fullName evidence="1">Uncharacterized protein</fullName>
    </submittedName>
</protein>
<dbReference type="Proteomes" id="UP000663722">
    <property type="component" value="Chromosome"/>
</dbReference>
<dbReference type="AlphaFoldDB" id="A0A975GKX9"/>
<gene>
    <name evidence="1" type="ORF">dnm_012610</name>
</gene>
<dbReference type="EMBL" id="CP061800">
    <property type="protein sequence ID" value="QTA85256.1"/>
    <property type="molecule type" value="Genomic_DNA"/>
</dbReference>
<sequence length="37" mass="4166">MQPSPPTKTTNQILASFTAPENKITVFQITEPFVKLF</sequence>
<name>A0A975GKX9_9BACT</name>
<keyword evidence="2" id="KW-1185">Reference proteome</keyword>
<evidence type="ECO:0000313" key="2">
    <source>
        <dbReference type="Proteomes" id="UP000663722"/>
    </source>
</evidence>